<evidence type="ECO:0000256" key="1">
    <source>
        <dbReference type="SAM" id="MobiDB-lite"/>
    </source>
</evidence>
<dbReference type="RefSeq" id="WP_087669364.1">
    <property type="nucleotide sequence ID" value="NZ_FCNW02000030.1"/>
</dbReference>
<comment type="caution">
    <text evidence="2">The sequence shown here is derived from an EMBL/GenBank/DDBJ whole genome shotgun (WGS) entry which is preliminary data.</text>
</comment>
<dbReference type="STRING" id="326474.AWB65_04643"/>
<protein>
    <submittedName>
        <fullName evidence="2">Uncharacterized protein</fullName>
    </submittedName>
</protein>
<keyword evidence="3" id="KW-1185">Reference proteome</keyword>
<accession>A0A158IDF7</accession>
<proteinExistence type="predicted"/>
<dbReference type="AlphaFoldDB" id="A0A158IDF7"/>
<evidence type="ECO:0000313" key="3">
    <source>
        <dbReference type="Proteomes" id="UP000054977"/>
    </source>
</evidence>
<gene>
    <name evidence="2" type="ORF">AWB65_04643</name>
</gene>
<sequence>MTSQVKVVPAAPAQPKQSEHAVAQRARATAFERADAERAQKRLDNDARLDVNASKWRYVCLGT</sequence>
<evidence type="ECO:0000313" key="2">
    <source>
        <dbReference type="EMBL" id="SAL54642.1"/>
    </source>
</evidence>
<name>A0A158IDF7_9BURK</name>
<dbReference type="Proteomes" id="UP000054977">
    <property type="component" value="Unassembled WGS sequence"/>
</dbReference>
<feature type="region of interest" description="Disordered" evidence="1">
    <location>
        <begin position="1"/>
        <end position="29"/>
    </location>
</feature>
<organism evidence="2 3">
    <name type="scientific">Caballeronia humi</name>
    <dbReference type="NCBI Taxonomy" id="326474"/>
    <lineage>
        <taxon>Bacteria</taxon>
        <taxon>Pseudomonadati</taxon>
        <taxon>Pseudomonadota</taxon>
        <taxon>Betaproteobacteria</taxon>
        <taxon>Burkholderiales</taxon>
        <taxon>Burkholderiaceae</taxon>
        <taxon>Caballeronia</taxon>
    </lineage>
</organism>
<dbReference type="OrthoDB" id="9010323at2"/>
<dbReference type="EMBL" id="FCNW02000030">
    <property type="protein sequence ID" value="SAL54642.1"/>
    <property type="molecule type" value="Genomic_DNA"/>
</dbReference>
<reference evidence="2" key="1">
    <citation type="submission" date="2016-01" db="EMBL/GenBank/DDBJ databases">
        <authorList>
            <person name="Peeters C."/>
        </authorList>
    </citation>
    <scope>NUCLEOTIDE SEQUENCE [LARGE SCALE GENOMIC DNA]</scope>
    <source>
        <strain evidence="2">LMG 22934</strain>
    </source>
</reference>